<evidence type="ECO:0000256" key="2">
    <source>
        <dbReference type="SAM" id="Phobius"/>
    </source>
</evidence>
<evidence type="ECO:0000256" key="1">
    <source>
        <dbReference type="SAM" id="MobiDB-lite"/>
    </source>
</evidence>
<feature type="transmembrane region" description="Helical" evidence="2">
    <location>
        <begin position="12"/>
        <end position="30"/>
    </location>
</feature>
<feature type="region of interest" description="Disordered" evidence="1">
    <location>
        <begin position="226"/>
        <end position="255"/>
    </location>
</feature>
<protein>
    <submittedName>
        <fullName evidence="3">Uncharacterized protein</fullName>
    </submittedName>
</protein>
<feature type="compositionally biased region" description="Low complexity" evidence="1">
    <location>
        <begin position="226"/>
        <end position="242"/>
    </location>
</feature>
<keyword evidence="2" id="KW-1133">Transmembrane helix</keyword>
<sequence>MFYIPSARRFILPALVVLIVLILTHLFIQYEHQPSWSRTNLWQAALQRYVTRGVHILPGRNQTRSEDVFGAYDYSGGHIQPDSEQALWAAVYNELTFSDVSLAQQTLSQTHHQEQEVFFPAAHPRLKPFLTCDSNAVNTYTSHLRLSAKIHNINLTLALSSTSHDPNSRFFNPAIIPLPHWSTSGGTTASAKYVLVSRLVTTGFHQESHICLADICLPDHHLNQRSPAASTSNTSSPKPASKILPPDTRPCTAQDSSILGAHGGMRCITEPVKINIPSTPAEHCDAAWLAFPDIPGFHDPRVFWSGKGEPLILVNSASRYGCVGLWVVDLRRVFPDLAAVLKPRRQGRGGRDGDHHRAGQNLHDGVSGSAGTMLMSYPHLTEITRNPRSSRALVEKNWVMWFPNHEEAYVQYDMMGSNTPREEISMNQTLGKRTWAQTHNDTIIEPNADGKGKHRGGRTFAKLTGNGFTTRNLTSPHEQACFTDAHGRDKLGNRGHWHQGSNALRLLLCTRAEARRGQCDEEDAVDDGRSLHFAVVHRKFSNAIDLPLRYERYMLLWESRKPFKMLGVSRFPLLMREEWARPWSVAENWPAAAPERTLHNENEKKWGNWTLQDDVGRKVRSEGRGPGHGAGSGSGAEETDGRRTDYLSDGDNNQASYFTYTPSLTWAWKPQSAGLGEDDEDDVEYMSRLGMGYLGDEVIVGIGMDDVQQGFAKVKVEDLLQCLRLCPGVEIAEEGKI</sequence>
<comment type="caution">
    <text evidence="3">The sequence shown here is derived from an EMBL/GenBank/DDBJ whole genome shotgun (WGS) entry which is preliminary data.</text>
</comment>
<reference evidence="3 4" key="1">
    <citation type="submission" date="2023-08" db="EMBL/GenBank/DDBJ databases">
        <title>Black Yeasts Isolated from many extreme environments.</title>
        <authorList>
            <person name="Coleine C."/>
            <person name="Stajich J.E."/>
            <person name="Selbmann L."/>
        </authorList>
    </citation>
    <scope>NUCLEOTIDE SEQUENCE [LARGE SCALE GENOMIC DNA]</scope>
    <source>
        <strain evidence="3 4">CCFEE 5792</strain>
    </source>
</reference>
<evidence type="ECO:0000313" key="3">
    <source>
        <dbReference type="EMBL" id="KAK5052148.1"/>
    </source>
</evidence>
<dbReference type="RefSeq" id="XP_064706162.1">
    <property type="nucleotide sequence ID" value="XM_064846552.1"/>
</dbReference>
<dbReference type="EMBL" id="JAVRRD010000014">
    <property type="protein sequence ID" value="KAK5052148.1"/>
    <property type="molecule type" value="Genomic_DNA"/>
</dbReference>
<keyword evidence="4" id="KW-1185">Reference proteome</keyword>
<accession>A0AAV9NCU1</accession>
<keyword evidence="2" id="KW-0472">Membrane</keyword>
<evidence type="ECO:0000313" key="4">
    <source>
        <dbReference type="Proteomes" id="UP001358417"/>
    </source>
</evidence>
<dbReference type="AlphaFoldDB" id="A0AAV9NCU1"/>
<proteinExistence type="predicted"/>
<feature type="region of interest" description="Disordered" evidence="1">
    <location>
        <begin position="618"/>
        <end position="648"/>
    </location>
</feature>
<organism evidence="3 4">
    <name type="scientific">Exophiala bonariae</name>
    <dbReference type="NCBI Taxonomy" id="1690606"/>
    <lineage>
        <taxon>Eukaryota</taxon>
        <taxon>Fungi</taxon>
        <taxon>Dikarya</taxon>
        <taxon>Ascomycota</taxon>
        <taxon>Pezizomycotina</taxon>
        <taxon>Eurotiomycetes</taxon>
        <taxon>Chaetothyriomycetidae</taxon>
        <taxon>Chaetothyriales</taxon>
        <taxon>Herpotrichiellaceae</taxon>
        <taxon>Exophiala</taxon>
    </lineage>
</organism>
<dbReference type="Proteomes" id="UP001358417">
    <property type="component" value="Unassembled WGS sequence"/>
</dbReference>
<keyword evidence="2" id="KW-0812">Transmembrane</keyword>
<dbReference type="GeneID" id="89971151"/>
<gene>
    <name evidence="3" type="ORF">LTR84_002952</name>
</gene>
<feature type="region of interest" description="Disordered" evidence="1">
    <location>
        <begin position="345"/>
        <end position="365"/>
    </location>
</feature>
<name>A0AAV9NCU1_9EURO</name>